<dbReference type="Pfam" id="PF00086">
    <property type="entry name" value="Thyroglobulin_1"/>
    <property type="match status" value="1"/>
</dbReference>
<gene>
    <name evidence="5" type="ORF">DPMN_080232</name>
</gene>
<evidence type="ECO:0000313" key="5">
    <source>
        <dbReference type="EMBL" id="KAH3705167.1"/>
    </source>
</evidence>
<sequence>MTGTGYFVLFVVCLLVLNTCKGDSCAKQMMSMKLQQKTTNKQLEEIGKKLDMVLSIVQQLQNQSVVGPCHAAYQDFTSNGNPAYEPRCDEEGFFQPVQLYDDMAFCVTRNGNSLGYEVPAMMAHPENDCACALAGRYSECADDGSYRQYDDFMGGRHDDFY</sequence>
<evidence type="ECO:0000313" key="6">
    <source>
        <dbReference type="Proteomes" id="UP000828390"/>
    </source>
</evidence>
<dbReference type="Proteomes" id="UP000828390">
    <property type="component" value="Unassembled WGS sequence"/>
</dbReference>
<comment type="caution">
    <text evidence="5">The sequence shown here is derived from an EMBL/GenBank/DDBJ whole genome shotgun (WGS) entry which is preliminary data.</text>
</comment>
<dbReference type="PROSITE" id="PS51162">
    <property type="entry name" value="THYROGLOBULIN_1_2"/>
    <property type="match status" value="1"/>
</dbReference>
<reference evidence="5" key="1">
    <citation type="journal article" date="2019" name="bioRxiv">
        <title>The Genome of the Zebra Mussel, Dreissena polymorpha: A Resource for Invasive Species Research.</title>
        <authorList>
            <person name="McCartney M.A."/>
            <person name="Auch B."/>
            <person name="Kono T."/>
            <person name="Mallez S."/>
            <person name="Zhang Y."/>
            <person name="Obille A."/>
            <person name="Becker A."/>
            <person name="Abrahante J.E."/>
            <person name="Garbe J."/>
            <person name="Badalamenti J.P."/>
            <person name="Herman A."/>
            <person name="Mangelson H."/>
            <person name="Liachko I."/>
            <person name="Sullivan S."/>
            <person name="Sone E.D."/>
            <person name="Koren S."/>
            <person name="Silverstein K.A.T."/>
            <person name="Beckman K.B."/>
            <person name="Gohl D.M."/>
        </authorList>
    </citation>
    <scope>NUCLEOTIDE SEQUENCE</scope>
    <source>
        <strain evidence="5">Duluth1</strain>
        <tissue evidence="5">Whole animal</tissue>
    </source>
</reference>
<feature type="disulfide bond" evidence="2">
    <location>
        <begin position="69"/>
        <end position="88"/>
    </location>
</feature>
<keyword evidence="3" id="KW-0732">Signal</keyword>
<organism evidence="5 6">
    <name type="scientific">Dreissena polymorpha</name>
    <name type="common">Zebra mussel</name>
    <name type="synonym">Mytilus polymorpha</name>
    <dbReference type="NCBI Taxonomy" id="45954"/>
    <lineage>
        <taxon>Eukaryota</taxon>
        <taxon>Metazoa</taxon>
        <taxon>Spiralia</taxon>
        <taxon>Lophotrochozoa</taxon>
        <taxon>Mollusca</taxon>
        <taxon>Bivalvia</taxon>
        <taxon>Autobranchia</taxon>
        <taxon>Heteroconchia</taxon>
        <taxon>Euheterodonta</taxon>
        <taxon>Imparidentia</taxon>
        <taxon>Neoheterodontei</taxon>
        <taxon>Myida</taxon>
        <taxon>Dreissenoidea</taxon>
        <taxon>Dreissenidae</taxon>
        <taxon>Dreissena</taxon>
    </lineage>
</organism>
<evidence type="ECO:0000256" key="3">
    <source>
        <dbReference type="SAM" id="SignalP"/>
    </source>
</evidence>
<feature type="domain" description="Thyroglobulin type-1" evidence="4">
    <location>
        <begin position="66"/>
        <end position="131"/>
    </location>
</feature>
<dbReference type="InterPro" id="IPR000716">
    <property type="entry name" value="Thyroglobulin_1"/>
</dbReference>
<feature type="signal peptide" evidence="3">
    <location>
        <begin position="1"/>
        <end position="22"/>
    </location>
</feature>
<keyword evidence="6" id="KW-1185">Reference proteome</keyword>
<accession>A0A9D4BTN7</accession>
<protein>
    <recommendedName>
        <fullName evidence="4">Thyroglobulin type-1 domain-containing protein</fullName>
    </recommendedName>
</protein>
<dbReference type="SUPFAM" id="SSF57610">
    <property type="entry name" value="Thyroglobulin type-1 domain"/>
    <property type="match status" value="1"/>
</dbReference>
<evidence type="ECO:0000256" key="2">
    <source>
        <dbReference type="PROSITE-ProRule" id="PRU00500"/>
    </source>
</evidence>
<evidence type="ECO:0000259" key="4">
    <source>
        <dbReference type="PROSITE" id="PS51162"/>
    </source>
</evidence>
<feature type="chain" id="PRO_5039062199" description="Thyroglobulin type-1 domain-containing protein" evidence="3">
    <location>
        <begin position="23"/>
        <end position="161"/>
    </location>
</feature>
<dbReference type="Gene3D" id="4.10.800.10">
    <property type="entry name" value="Thyroglobulin type-1"/>
    <property type="match status" value="1"/>
</dbReference>
<dbReference type="InterPro" id="IPR036857">
    <property type="entry name" value="Thyroglobulin_1_sf"/>
</dbReference>
<evidence type="ECO:0000256" key="1">
    <source>
        <dbReference type="ARBA" id="ARBA00023157"/>
    </source>
</evidence>
<proteinExistence type="predicted"/>
<name>A0A9D4BTN7_DREPO</name>
<dbReference type="AlphaFoldDB" id="A0A9D4BTN7"/>
<dbReference type="PROSITE" id="PS00484">
    <property type="entry name" value="THYROGLOBULIN_1_1"/>
    <property type="match status" value="1"/>
</dbReference>
<dbReference type="EMBL" id="JAIWYP010000015">
    <property type="protein sequence ID" value="KAH3705167.1"/>
    <property type="molecule type" value="Genomic_DNA"/>
</dbReference>
<comment type="caution">
    <text evidence="2">Lacks conserved residue(s) required for the propagation of feature annotation.</text>
</comment>
<keyword evidence="1 2" id="KW-1015">Disulfide bond</keyword>
<reference evidence="5" key="2">
    <citation type="submission" date="2020-11" db="EMBL/GenBank/DDBJ databases">
        <authorList>
            <person name="McCartney M.A."/>
            <person name="Auch B."/>
            <person name="Kono T."/>
            <person name="Mallez S."/>
            <person name="Becker A."/>
            <person name="Gohl D.M."/>
            <person name="Silverstein K.A.T."/>
            <person name="Koren S."/>
            <person name="Bechman K.B."/>
            <person name="Herman A."/>
            <person name="Abrahante J.E."/>
            <person name="Garbe J."/>
        </authorList>
    </citation>
    <scope>NUCLEOTIDE SEQUENCE</scope>
    <source>
        <strain evidence="5">Duluth1</strain>
        <tissue evidence="5">Whole animal</tissue>
    </source>
</reference>